<evidence type="ECO:0000256" key="10">
    <source>
        <dbReference type="RuleBase" id="RU361174"/>
    </source>
</evidence>
<dbReference type="Pfam" id="PF00331">
    <property type="entry name" value="Glyco_hydro_10"/>
    <property type="match status" value="1"/>
</dbReference>
<keyword evidence="6 13" id="KW-0858">Xylan degradation</keyword>
<evidence type="ECO:0000313" key="13">
    <source>
        <dbReference type="EMBL" id="RPA78804.1"/>
    </source>
</evidence>
<protein>
    <recommendedName>
        <fullName evidence="10">Beta-xylanase</fullName>
        <ecNumber evidence="10">3.2.1.8</ecNumber>
    </recommendedName>
</protein>
<comment type="pathway">
    <text evidence="3">Glycan degradation; xylan degradation.</text>
</comment>
<dbReference type="GO" id="GO:0045493">
    <property type="term" value="P:xylan catabolic process"/>
    <property type="evidence" value="ECO:0007669"/>
    <property type="project" value="UniProtKB-KW"/>
</dbReference>
<dbReference type="SUPFAM" id="SSF51445">
    <property type="entry name" value="(Trans)glycosidases"/>
    <property type="match status" value="1"/>
</dbReference>
<accession>A0A3N4IAN2</accession>
<evidence type="ECO:0000256" key="3">
    <source>
        <dbReference type="ARBA" id="ARBA00004851"/>
    </source>
</evidence>
<dbReference type="InterPro" id="IPR001000">
    <property type="entry name" value="GH10_dom"/>
</dbReference>
<dbReference type="InterPro" id="IPR017853">
    <property type="entry name" value="GH"/>
</dbReference>
<dbReference type="GO" id="GO:0031176">
    <property type="term" value="F:endo-1,4-beta-xylanase activity"/>
    <property type="evidence" value="ECO:0007669"/>
    <property type="project" value="UniProtKB-EC"/>
</dbReference>
<name>A0A3N4IAN2_ASCIM</name>
<dbReference type="STRING" id="1160509.A0A3N4IAN2"/>
<dbReference type="EC" id="3.2.1.8" evidence="10"/>
<keyword evidence="9 10" id="KW-0624">Polysaccharide degradation</keyword>
<reference evidence="13 14" key="1">
    <citation type="journal article" date="2018" name="Nat. Ecol. Evol.">
        <title>Pezizomycetes genomes reveal the molecular basis of ectomycorrhizal truffle lifestyle.</title>
        <authorList>
            <person name="Murat C."/>
            <person name="Payen T."/>
            <person name="Noel B."/>
            <person name="Kuo A."/>
            <person name="Morin E."/>
            <person name="Chen J."/>
            <person name="Kohler A."/>
            <person name="Krizsan K."/>
            <person name="Balestrini R."/>
            <person name="Da Silva C."/>
            <person name="Montanini B."/>
            <person name="Hainaut M."/>
            <person name="Levati E."/>
            <person name="Barry K.W."/>
            <person name="Belfiori B."/>
            <person name="Cichocki N."/>
            <person name="Clum A."/>
            <person name="Dockter R.B."/>
            <person name="Fauchery L."/>
            <person name="Guy J."/>
            <person name="Iotti M."/>
            <person name="Le Tacon F."/>
            <person name="Lindquist E.A."/>
            <person name="Lipzen A."/>
            <person name="Malagnac F."/>
            <person name="Mello A."/>
            <person name="Molinier V."/>
            <person name="Miyauchi S."/>
            <person name="Poulain J."/>
            <person name="Riccioni C."/>
            <person name="Rubini A."/>
            <person name="Sitrit Y."/>
            <person name="Splivallo R."/>
            <person name="Traeger S."/>
            <person name="Wang M."/>
            <person name="Zifcakova L."/>
            <person name="Wipf D."/>
            <person name="Zambonelli A."/>
            <person name="Paolocci F."/>
            <person name="Nowrousian M."/>
            <person name="Ottonello S."/>
            <person name="Baldrian P."/>
            <person name="Spatafora J.W."/>
            <person name="Henrissat B."/>
            <person name="Nagy L.G."/>
            <person name="Aury J.M."/>
            <person name="Wincker P."/>
            <person name="Grigoriev I.V."/>
            <person name="Bonfante P."/>
            <person name="Martin F.M."/>
        </authorList>
    </citation>
    <scope>NUCLEOTIDE SEQUENCE [LARGE SCALE GENOMIC DNA]</scope>
    <source>
        <strain evidence="13 14">RN42</strain>
    </source>
</reference>
<dbReference type="PANTHER" id="PTHR31490">
    <property type="entry name" value="GLYCOSYL HYDROLASE"/>
    <property type="match status" value="1"/>
</dbReference>
<dbReference type="PRINTS" id="PR00134">
    <property type="entry name" value="GLHYDRLASE10"/>
</dbReference>
<evidence type="ECO:0000256" key="11">
    <source>
        <dbReference type="SAM" id="SignalP"/>
    </source>
</evidence>
<dbReference type="OrthoDB" id="3055998at2759"/>
<dbReference type="AlphaFoldDB" id="A0A3N4IAN2"/>
<organism evidence="13 14">
    <name type="scientific">Ascobolus immersus RN42</name>
    <dbReference type="NCBI Taxonomy" id="1160509"/>
    <lineage>
        <taxon>Eukaryota</taxon>
        <taxon>Fungi</taxon>
        <taxon>Dikarya</taxon>
        <taxon>Ascomycota</taxon>
        <taxon>Pezizomycotina</taxon>
        <taxon>Pezizomycetes</taxon>
        <taxon>Pezizales</taxon>
        <taxon>Ascobolaceae</taxon>
        <taxon>Ascobolus</taxon>
    </lineage>
</organism>
<keyword evidence="10 13" id="KW-0326">Glycosidase</keyword>
<evidence type="ECO:0000313" key="14">
    <source>
        <dbReference type="Proteomes" id="UP000275078"/>
    </source>
</evidence>
<keyword evidence="7 10" id="KW-0378">Hydrolase</keyword>
<dbReference type="EMBL" id="ML119707">
    <property type="protein sequence ID" value="RPA78804.1"/>
    <property type="molecule type" value="Genomic_DNA"/>
</dbReference>
<evidence type="ECO:0000256" key="2">
    <source>
        <dbReference type="ARBA" id="ARBA00004613"/>
    </source>
</evidence>
<evidence type="ECO:0000256" key="1">
    <source>
        <dbReference type="ARBA" id="ARBA00000681"/>
    </source>
</evidence>
<feature type="domain" description="GH10" evidence="12">
    <location>
        <begin position="46"/>
        <end position="350"/>
    </location>
</feature>
<evidence type="ECO:0000256" key="9">
    <source>
        <dbReference type="ARBA" id="ARBA00023326"/>
    </source>
</evidence>
<feature type="signal peptide" evidence="11">
    <location>
        <begin position="1"/>
        <end position="18"/>
    </location>
</feature>
<evidence type="ECO:0000256" key="5">
    <source>
        <dbReference type="ARBA" id="ARBA00022525"/>
    </source>
</evidence>
<dbReference type="InterPro" id="IPR044846">
    <property type="entry name" value="GH10"/>
</dbReference>
<evidence type="ECO:0000256" key="7">
    <source>
        <dbReference type="ARBA" id="ARBA00022801"/>
    </source>
</evidence>
<evidence type="ECO:0000256" key="6">
    <source>
        <dbReference type="ARBA" id="ARBA00022651"/>
    </source>
</evidence>
<comment type="similarity">
    <text evidence="4 10">Belongs to the glycosyl hydrolase 10 (cellulase F) family.</text>
</comment>
<evidence type="ECO:0000256" key="4">
    <source>
        <dbReference type="ARBA" id="ARBA00007495"/>
    </source>
</evidence>
<dbReference type="PROSITE" id="PS51760">
    <property type="entry name" value="GH10_2"/>
    <property type="match status" value="1"/>
</dbReference>
<dbReference type="Proteomes" id="UP000275078">
    <property type="component" value="Unassembled WGS sequence"/>
</dbReference>
<sequence length="354" mass="39347">MHFSISATLLGLSTLIAANPVPSVLEARQAQTLNAAMLAKGKKYFGTSLTIRNDNTEQGLIRGPEFGSITPENSMKWDAIQPNRNQWNWGGADQIANFATQNGKQMRCHTLVWHSQLPGWVSNSGFNNATLIQVMTTHIQTVMARYRGKCTHWDVVNEALEENGSFRNSVFYRVIGPAFIPIAFRIAAQADPSAQLYYNDYNLEYRGAKHQAAVKIVEMVKAYGVRIDGVGLQGHLVVERTPTQDIPTPSLEVLQGVLEDYTALGVDVAYTEIDIRMNQPFSQQKLQTHAEHFARVTQSCMNVPRCVGLTVWGVSDRYSWVPGTFNGEGAALLWNDNFQKKPAYNAVLQAINNA</sequence>
<dbReference type="GO" id="GO:0005576">
    <property type="term" value="C:extracellular region"/>
    <property type="evidence" value="ECO:0007669"/>
    <property type="project" value="UniProtKB-SubCell"/>
</dbReference>
<dbReference type="Gene3D" id="3.20.20.80">
    <property type="entry name" value="Glycosidases"/>
    <property type="match status" value="1"/>
</dbReference>
<dbReference type="SMART" id="SM00633">
    <property type="entry name" value="Glyco_10"/>
    <property type="match status" value="1"/>
</dbReference>
<feature type="chain" id="PRO_5018336116" description="Beta-xylanase" evidence="11">
    <location>
        <begin position="19"/>
        <end position="354"/>
    </location>
</feature>
<evidence type="ECO:0000256" key="8">
    <source>
        <dbReference type="ARBA" id="ARBA00023277"/>
    </source>
</evidence>
<keyword evidence="14" id="KW-1185">Reference proteome</keyword>
<gene>
    <name evidence="13" type="ORF">BJ508DRAFT_370352</name>
</gene>
<keyword evidence="5" id="KW-0964">Secreted</keyword>
<keyword evidence="8 10" id="KW-0119">Carbohydrate metabolism</keyword>
<keyword evidence="11" id="KW-0732">Signal</keyword>
<comment type="subcellular location">
    <subcellularLocation>
        <location evidence="2">Secreted</location>
    </subcellularLocation>
</comment>
<comment type="catalytic activity">
    <reaction evidence="1 10">
        <text>Endohydrolysis of (1-&gt;4)-beta-D-xylosidic linkages in xylans.</text>
        <dbReference type="EC" id="3.2.1.8"/>
    </reaction>
</comment>
<proteinExistence type="inferred from homology"/>
<evidence type="ECO:0000259" key="12">
    <source>
        <dbReference type="PROSITE" id="PS51760"/>
    </source>
</evidence>
<dbReference type="PANTHER" id="PTHR31490:SF35">
    <property type="entry name" value="ENDO-1,4-BETA-XYLANASE"/>
    <property type="match status" value="1"/>
</dbReference>